<gene>
    <name evidence="2" type="ORF">SI8410_10014530</name>
</gene>
<keyword evidence="1" id="KW-0812">Transmembrane</keyword>
<evidence type="ECO:0000313" key="2">
    <source>
        <dbReference type="EMBL" id="CAA7403852.1"/>
    </source>
</evidence>
<accession>A0A7I8L292</accession>
<feature type="transmembrane region" description="Helical" evidence="1">
    <location>
        <begin position="20"/>
        <end position="45"/>
    </location>
</feature>
<keyword evidence="3" id="KW-1185">Reference proteome</keyword>
<keyword evidence="1" id="KW-0472">Membrane</keyword>
<protein>
    <submittedName>
        <fullName evidence="2">Uncharacterized protein</fullName>
    </submittedName>
</protein>
<evidence type="ECO:0000313" key="3">
    <source>
        <dbReference type="Proteomes" id="UP000663760"/>
    </source>
</evidence>
<dbReference type="AlphaFoldDB" id="A0A7I8L292"/>
<keyword evidence="1" id="KW-1133">Transmembrane helix</keyword>
<dbReference type="Proteomes" id="UP000663760">
    <property type="component" value="Chromosome 10"/>
</dbReference>
<proteinExistence type="predicted"/>
<evidence type="ECO:0000256" key="1">
    <source>
        <dbReference type="SAM" id="Phobius"/>
    </source>
</evidence>
<dbReference type="EMBL" id="LR746273">
    <property type="protein sequence ID" value="CAA7403852.1"/>
    <property type="molecule type" value="Genomic_DNA"/>
</dbReference>
<organism evidence="2 3">
    <name type="scientific">Spirodela intermedia</name>
    <name type="common">Intermediate duckweed</name>
    <dbReference type="NCBI Taxonomy" id="51605"/>
    <lineage>
        <taxon>Eukaryota</taxon>
        <taxon>Viridiplantae</taxon>
        <taxon>Streptophyta</taxon>
        <taxon>Embryophyta</taxon>
        <taxon>Tracheophyta</taxon>
        <taxon>Spermatophyta</taxon>
        <taxon>Magnoliopsida</taxon>
        <taxon>Liliopsida</taxon>
        <taxon>Araceae</taxon>
        <taxon>Lemnoideae</taxon>
        <taxon>Spirodela</taxon>
    </lineage>
</organism>
<sequence>MSAFSPLGSNFEDCQCIITILFSLSLSLPLIFPSICLPLCFYFFLPL</sequence>
<name>A0A7I8L292_SPIIN</name>
<reference evidence="2" key="1">
    <citation type="submission" date="2020-02" db="EMBL/GenBank/DDBJ databases">
        <authorList>
            <person name="Scholz U."/>
            <person name="Mascher M."/>
            <person name="Fiebig A."/>
        </authorList>
    </citation>
    <scope>NUCLEOTIDE SEQUENCE</scope>
</reference>